<dbReference type="Proteomes" id="UP000078292">
    <property type="component" value="Unassembled WGS sequence"/>
</dbReference>
<name>A0A1B7M005_9MICC</name>
<dbReference type="NCBIfam" id="TIGR03843">
    <property type="entry name" value="SCO1664 family protein"/>
    <property type="match status" value="1"/>
</dbReference>
<dbReference type="OrthoDB" id="3423180at2"/>
<keyword evidence="3" id="KW-1185">Reference proteome</keyword>
<proteinExistence type="predicted"/>
<protein>
    <submittedName>
        <fullName evidence="2">Phosphatidylinositol kinase</fullName>
    </submittedName>
</protein>
<keyword evidence="2" id="KW-0808">Transferase</keyword>
<dbReference type="InterPro" id="IPR000403">
    <property type="entry name" value="PI3/4_kinase_cat_dom"/>
</dbReference>
<sequence>MTQEPEVPTPQNESLLDAEVLRCGQFRLLGQLANSSNETFLVEVTHGTEQVWGIYKPELGERPLMDFDHGLHRREFAAYLLSEALGWHQVPTTVIRDDGPLGIGSLQLFIDHNPAEHFFTLFERKPETHQQLRRLTLFDLIANNADRKSGHVLYDNHGKIWGIDHGLCFASLMKLRTVMWEFADEDIDQELLDDIAPFAERIPEAIAAQLSSIETSALQDRIQKVLETGAYPRDLTGRRFPWPLI</sequence>
<organism evidence="2 3">
    <name type="scientific">Enteractinococcus helveticum</name>
    <dbReference type="NCBI Taxonomy" id="1837282"/>
    <lineage>
        <taxon>Bacteria</taxon>
        <taxon>Bacillati</taxon>
        <taxon>Actinomycetota</taxon>
        <taxon>Actinomycetes</taxon>
        <taxon>Micrococcales</taxon>
        <taxon>Micrococcaceae</taxon>
    </lineage>
</organism>
<comment type="caution">
    <text evidence="2">The sequence shown here is derived from an EMBL/GenBank/DDBJ whole genome shotgun (WGS) entry which is preliminary data.</text>
</comment>
<evidence type="ECO:0000313" key="3">
    <source>
        <dbReference type="Proteomes" id="UP000078292"/>
    </source>
</evidence>
<evidence type="ECO:0000259" key="1">
    <source>
        <dbReference type="Pfam" id="PF00454"/>
    </source>
</evidence>
<dbReference type="Pfam" id="PF00454">
    <property type="entry name" value="PI3_PI4_kinase"/>
    <property type="match status" value="1"/>
</dbReference>
<reference evidence="2 3" key="1">
    <citation type="submission" date="2016-04" db="EMBL/GenBank/DDBJ databases">
        <title>First whole genome shotgun sequence of the bacterium Enteractinococcus sp. strain UASWS1574.</title>
        <authorList>
            <person name="Crovadore J."/>
            <person name="Chablais R."/>
            <person name="Lefort F."/>
        </authorList>
    </citation>
    <scope>NUCLEOTIDE SEQUENCE [LARGE SCALE GENOMIC DNA]</scope>
    <source>
        <strain evidence="2 3">UASWS1574</strain>
    </source>
</reference>
<accession>A0A1B7M005</accession>
<dbReference type="RefSeq" id="WP_043057738.1">
    <property type="nucleotide sequence ID" value="NZ_LXEY01000017.1"/>
</dbReference>
<dbReference type="InterPro" id="IPR022292">
    <property type="entry name" value="CHP03843"/>
</dbReference>
<dbReference type="EMBL" id="LXEY01000017">
    <property type="protein sequence ID" value="OAV61221.1"/>
    <property type="molecule type" value="Genomic_DNA"/>
</dbReference>
<evidence type="ECO:0000313" key="2">
    <source>
        <dbReference type="EMBL" id="OAV61221.1"/>
    </source>
</evidence>
<dbReference type="STRING" id="1837282.A6F49_09625"/>
<feature type="domain" description="PI3K/PI4K catalytic" evidence="1">
    <location>
        <begin position="100"/>
        <end position="208"/>
    </location>
</feature>
<keyword evidence="2" id="KW-0418">Kinase</keyword>
<dbReference type="GO" id="GO:0016301">
    <property type="term" value="F:kinase activity"/>
    <property type="evidence" value="ECO:0007669"/>
    <property type="project" value="UniProtKB-KW"/>
</dbReference>
<gene>
    <name evidence="2" type="ORF">A6F49_09625</name>
</gene>
<dbReference type="AlphaFoldDB" id="A0A1B7M005"/>